<proteinExistence type="predicted"/>
<gene>
    <name evidence="1" type="ORF">CUN48_19415</name>
</gene>
<reference evidence="1 2" key="1">
    <citation type="submission" date="2017-11" db="EMBL/GenBank/DDBJ databases">
        <title>Evolution of Phototrophy in the Chloroflexi Phylum Driven by Horizontal Gene Transfer.</title>
        <authorList>
            <person name="Ward L.M."/>
            <person name="Hemp J."/>
            <person name="Shih P.M."/>
            <person name="Mcglynn S.E."/>
            <person name="Fischer W."/>
        </authorList>
    </citation>
    <scope>NUCLEOTIDE SEQUENCE [LARGE SCALE GENOMIC DNA]</scope>
    <source>
        <strain evidence="1">JP3_7</strain>
    </source>
</reference>
<dbReference type="AlphaFoldDB" id="A0A2M8Q6C5"/>
<dbReference type="EMBL" id="PGTN01001199">
    <property type="protein sequence ID" value="PJF45334.1"/>
    <property type="molecule type" value="Genomic_DNA"/>
</dbReference>
<organism evidence="1 2">
    <name type="scientific">Candidatus Thermofonsia Clade 3 bacterium</name>
    <dbReference type="NCBI Taxonomy" id="2364212"/>
    <lineage>
        <taxon>Bacteria</taxon>
        <taxon>Bacillati</taxon>
        <taxon>Chloroflexota</taxon>
        <taxon>Candidatus Thermofontia</taxon>
        <taxon>Candidatus Thermofonsia Clade 3</taxon>
    </lineage>
</organism>
<dbReference type="Proteomes" id="UP000230790">
    <property type="component" value="Unassembled WGS sequence"/>
</dbReference>
<evidence type="ECO:0000313" key="1">
    <source>
        <dbReference type="EMBL" id="PJF45334.1"/>
    </source>
</evidence>
<protein>
    <submittedName>
        <fullName evidence="1">Uncharacterized protein</fullName>
    </submittedName>
</protein>
<evidence type="ECO:0000313" key="2">
    <source>
        <dbReference type="Proteomes" id="UP000230790"/>
    </source>
</evidence>
<name>A0A2M8Q6C5_9CHLR</name>
<accession>A0A2M8Q6C5</accession>
<feature type="non-terminal residue" evidence="1">
    <location>
        <position position="1"/>
    </location>
</feature>
<comment type="caution">
    <text evidence="1">The sequence shown here is derived from an EMBL/GenBank/DDBJ whole genome shotgun (WGS) entry which is preliminary data.</text>
</comment>
<sequence length="102" mass="11472">TALRVRNTLSARYVGAHPLRAAVRVELANGQVFHRRVTGITELDDQSEAVDLDSALGVTVAPNDIRRIMWMSLARLEADALEIHYESDSMARLQVTFRIVRQ</sequence>